<keyword evidence="3" id="KW-1185">Reference proteome</keyword>
<dbReference type="Proteomes" id="UP001187346">
    <property type="component" value="Unassembled WGS sequence"/>
</dbReference>
<accession>A0ABU4FL68</accession>
<dbReference type="RefSeq" id="WP_317773739.1">
    <property type="nucleotide sequence ID" value="NZ_JAWMAJ010000114.1"/>
</dbReference>
<feature type="compositionally biased region" description="Basic and acidic residues" evidence="1">
    <location>
        <begin position="28"/>
        <end position="37"/>
    </location>
</feature>
<proteinExistence type="predicted"/>
<sequence length="99" mass="10833">MEDRVPAVGAGQVLLGGVVGGLGVGELRGPDGRQPRERHLRLRSLRTRPSRHTLYAVRQSDLGELGYEAWDTAHHRRNATYPDATGAELTIRPDGLVQV</sequence>
<reference evidence="2 3" key="1">
    <citation type="submission" date="2023-10" db="EMBL/GenBank/DDBJ databases">
        <title>Characterization of rhizosphere-enriched actinobacteria from wheat plants lab-grown on chernevaya soil.</title>
        <authorList>
            <person name="Tikhonova E.N."/>
            <person name="Konopkin A."/>
            <person name="Kravchenko I.K."/>
        </authorList>
    </citation>
    <scope>NUCLEOTIDE SEQUENCE [LARGE SCALE GENOMIC DNA]</scope>
    <source>
        <strain evidence="2 3">RR29</strain>
    </source>
</reference>
<dbReference type="EMBL" id="JAWMAJ010000114">
    <property type="protein sequence ID" value="MDV7220025.1"/>
    <property type="molecule type" value="Genomic_DNA"/>
</dbReference>
<organism evidence="2 3">
    <name type="scientific">Streptomyces prunicolor</name>
    <dbReference type="NCBI Taxonomy" id="67348"/>
    <lineage>
        <taxon>Bacteria</taxon>
        <taxon>Bacillati</taxon>
        <taxon>Actinomycetota</taxon>
        <taxon>Actinomycetes</taxon>
        <taxon>Kitasatosporales</taxon>
        <taxon>Streptomycetaceae</taxon>
        <taxon>Streptomyces</taxon>
    </lineage>
</organism>
<evidence type="ECO:0000313" key="2">
    <source>
        <dbReference type="EMBL" id="MDV7220025.1"/>
    </source>
</evidence>
<protein>
    <submittedName>
        <fullName evidence="2">Uncharacterized protein</fullName>
    </submittedName>
</protein>
<feature type="region of interest" description="Disordered" evidence="1">
    <location>
        <begin position="20"/>
        <end position="44"/>
    </location>
</feature>
<comment type="caution">
    <text evidence="2">The sequence shown here is derived from an EMBL/GenBank/DDBJ whole genome shotgun (WGS) entry which is preliminary data.</text>
</comment>
<evidence type="ECO:0000256" key="1">
    <source>
        <dbReference type="SAM" id="MobiDB-lite"/>
    </source>
</evidence>
<evidence type="ECO:0000313" key="3">
    <source>
        <dbReference type="Proteomes" id="UP001187346"/>
    </source>
</evidence>
<gene>
    <name evidence="2" type="ORF">R5A26_29195</name>
</gene>
<name>A0ABU4FL68_9ACTN</name>